<dbReference type="Proteomes" id="UP001234202">
    <property type="component" value="Unassembled WGS sequence"/>
</dbReference>
<sequence length="920" mass="102932">MKGSNLKNVKASIRKLQIRPFDSRMGTITAPKQIFGRPLRPVSNDTRYDTSLERRLGDEQPIRKRMPVFAKYVGKQRPLGAPSDSGSVGISKDLTKLSGEETQVGELSVDDILATSNLAGLPVGYRLMQEGWEDNRSSHESIVNSDDEDIAKDVPNVDGVMGSDVQMGCDASRSPRGCHESGGGTFELEDSLHQLSAVGEEKFKNGPTQARPDVEHPHHVTATKSSSPSAASGWQEQGTLTSIDNNVDIESFGSAYNRMSDAREDELGVDLTDTDADDTCMDIMSGDDPDSTDAIRLEYSHEKEVTSGNSAYQPSAHAERPPLKSVAHRSSHANTYGTSRHFPVQSIDGSADSLDAREPNRHPYPGASAAVDLAMGTIITGLSDYRSMSASARPLLSPPTYADVSNSQPYPNGRLQHSLSQYQRSGWNTQMNKNRYNQDNDQAASNTQQSTRTYRAVQEDQYAYDALRRGRPSRNASQEAQNRNPQSYLWYDRNPLTARNEGVLECQQEAIHFMSDTERTGKRLNFGQQSPAVTSSQLTEIDMNPSDLRIWDEIDVGQPDQLGTTLRKNHSTSSNSEIWTCPESGKAQYFLEREASQVLSEDDGVRNDTDDETDRSDGKTESNSLCDDNNSFQPRIHRPSMQRQDYAMDYYDKQRKQLVRLENMQKDQWPAHRQSRRIFQDDDDDLPLMRSTFHSHTGGKVRVTTESLFGGAVHHARYPLATQVDMWRRMKRNSTYQESEEEQESQDRQSWDVSIGDVSEDEELLGEDGLPYVFEAIITEVGENETRASIEPTCMSEQAIKEGSPASCNTLLDYNNTAPPIIAADAGVIQELPTFEQVVVTYNFPEDNHEFGFVERIDEESGARTEDMLQPMNVAARLKEEEIVQEAIMYLETLAREFTVRDIEEDDAKNTDRGARMEVA</sequence>
<gene>
    <name evidence="1" type="ORF">QFC24_006005</name>
</gene>
<name>A0ACC2X577_9TREE</name>
<proteinExistence type="predicted"/>
<reference evidence="1" key="1">
    <citation type="submission" date="2023-04" db="EMBL/GenBank/DDBJ databases">
        <title>Draft Genome sequencing of Naganishia species isolated from polar environments using Oxford Nanopore Technology.</title>
        <authorList>
            <person name="Leo P."/>
            <person name="Venkateswaran K."/>
        </authorList>
    </citation>
    <scope>NUCLEOTIDE SEQUENCE</scope>
    <source>
        <strain evidence="1">DBVPG 5303</strain>
    </source>
</reference>
<protein>
    <submittedName>
        <fullName evidence="1">Uncharacterized protein</fullName>
    </submittedName>
</protein>
<accession>A0ACC2X577</accession>
<dbReference type="EMBL" id="JASBWV010000027">
    <property type="protein sequence ID" value="KAJ9118806.1"/>
    <property type="molecule type" value="Genomic_DNA"/>
</dbReference>
<evidence type="ECO:0000313" key="2">
    <source>
        <dbReference type="Proteomes" id="UP001234202"/>
    </source>
</evidence>
<comment type="caution">
    <text evidence="1">The sequence shown here is derived from an EMBL/GenBank/DDBJ whole genome shotgun (WGS) entry which is preliminary data.</text>
</comment>
<evidence type="ECO:0000313" key="1">
    <source>
        <dbReference type="EMBL" id="KAJ9118806.1"/>
    </source>
</evidence>
<keyword evidence="2" id="KW-1185">Reference proteome</keyword>
<organism evidence="1 2">
    <name type="scientific">Naganishia onofrii</name>
    <dbReference type="NCBI Taxonomy" id="1851511"/>
    <lineage>
        <taxon>Eukaryota</taxon>
        <taxon>Fungi</taxon>
        <taxon>Dikarya</taxon>
        <taxon>Basidiomycota</taxon>
        <taxon>Agaricomycotina</taxon>
        <taxon>Tremellomycetes</taxon>
        <taxon>Filobasidiales</taxon>
        <taxon>Filobasidiaceae</taxon>
        <taxon>Naganishia</taxon>
    </lineage>
</organism>